<keyword evidence="4" id="KW-0808">Transferase</keyword>
<dbReference type="PROSITE" id="PS50112">
    <property type="entry name" value="PAS"/>
    <property type="match status" value="1"/>
</dbReference>
<dbReference type="InterPro" id="IPR036890">
    <property type="entry name" value="HATPase_C_sf"/>
</dbReference>
<dbReference type="InterPro" id="IPR004358">
    <property type="entry name" value="Sig_transdc_His_kin-like_C"/>
</dbReference>
<dbReference type="PANTHER" id="PTHR45453:SF1">
    <property type="entry name" value="PHOSPHATE REGULON SENSOR PROTEIN PHOR"/>
    <property type="match status" value="1"/>
</dbReference>
<dbReference type="CDD" id="cd00082">
    <property type="entry name" value="HisKA"/>
    <property type="match status" value="1"/>
</dbReference>
<comment type="catalytic activity">
    <reaction evidence="1">
        <text>ATP + protein L-histidine = ADP + protein N-phospho-L-histidine.</text>
        <dbReference type="EC" id="2.7.13.3"/>
    </reaction>
</comment>
<dbReference type="EC" id="2.7.13.3" evidence="2"/>
<dbReference type="InterPro" id="IPR003594">
    <property type="entry name" value="HATPase_dom"/>
</dbReference>
<name>A0ABU0YL69_9PROT</name>
<evidence type="ECO:0000259" key="7">
    <source>
        <dbReference type="PROSITE" id="PS50109"/>
    </source>
</evidence>
<dbReference type="PRINTS" id="PR00344">
    <property type="entry name" value="BCTRLSENSOR"/>
</dbReference>
<dbReference type="InterPro" id="IPR005467">
    <property type="entry name" value="His_kinase_dom"/>
</dbReference>
<gene>
    <name evidence="9" type="ORF">Q8A70_12410</name>
</gene>
<dbReference type="Gene3D" id="1.10.287.130">
    <property type="match status" value="1"/>
</dbReference>
<evidence type="ECO:0000256" key="5">
    <source>
        <dbReference type="ARBA" id="ARBA00022777"/>
    </source>
</evidence>
<dbReference type="InterPro" id="IPR050351">
    <property type="entry name" value="BphY/WalK/GraS-like"/>
</dbReference>
<evidence type="ECO:0000256" key="1">
    <source>
        <dbReference type="ARBA" id="ARBA00000085"/>
    </source>
</evidence>
<feature type="domain" description="Histidine kinase" evidence="7">
    <location>
        <begin position="151"/>
        <end position="385"/>
    </location>
</feature>
<feature type="domain" description="PAS" evidence="8">
    <location>
        <begin position="29"/>
        <end position="65"/>
    </location>
</feature>
<keyword evidence="9" id="KW-0067">ATP-binding</keyword>
<dbReference type="SMART" id="SM00388">
    <property type="entry name" value="HisKA"/>
    <property type="match status" value="1"/>
</dbReference>
<dbReference type="RefSeq" id="WP_379955959.1">
    <property type="nucleotide sequence ID" value="NZ_JAUYVI010000004.1"/>
</dbReference>
<dbReference type="Pfam" id="PF00512">
    <property type="entry name" value="HisKA"/>
    <property type="match status" value="1"/>
</dbReference>
<accession>A0ABU0YL69</accession>
<dbReference type="InterPro" id="IPR000014">
    <property type="entry name" value="PAS"/>
</dbReference>
<dbReference type="SMART" id="SM00387">
    <property type="entry name" value="HATPase_c"/>
    <property type="match status" value="1"/>
</dbReference>
<dbReference type="SUPFAM" id="SSF55874">
    <property type="entry name" value="ATPase domain of HSP90 chaperone/DNA topoisomerase II/histidine kinase"/>
    <property type="match status" value="1"/>
</dbReference>
<evidence type="ECO:0000259" key="8">
    <source>
        <dbReference type="PROSITE" id="PS50112"/>
    </source>
</evidence>
<sequence>MSSIGAQGGRKPEDPAEAAAAGALVNGAAIESLGRMLESVPAPLFALDRNRQVVAANVAAGKLFGGTITGRNLLAFLRHPPLVDAVEACEAGRSTEPVALPESQGRSGQRRLVARLQAIRPPMASASVMVLIEDTTAAERALTLRRDFVANVSHELKTPIAALLGFIETLMGPARDDPLARQRFLGIMRGEAERMNRLVSELLSLSRIEMNEHQPPAGRADLGNILKTVRDSLTLKVEQRQLNLVFPGLAELPTIPGDPDELTQAIQNLVDNAIKYSPDRGEVRVGYQRIEDPIACREKLQGIRSPKAMIALSVSDQGEGIAKEHIPRLTERFYRVDAARSRELGGTGLGLAIVKHIVNRHRGSLDIDSEPGKGSTFTLFLPVEA</sequence>
<keyword evidence="6" id="KW-0902">Two-component regulatory system</keyword>
<evidence type="ECO:0000313" key="9">
    <source>
        <dbReference type="EMBL" id="MDQ7248478.1"/>
    </source>
</evidence>
<proteinExistence type="predicted"/>
<evidence type="ECO:0000256" key="3">
    <source>
        <dbReference type="ARBA" id="ARBA00022553"/>
    </source>
</evidence>
<comment type="caution">
    <text evidence="9">The sequence shown here is derived from an EMBL/GenBank/DDBJ whole genome shotgun (WGS) entry which is preliminary data.</text>
</comment>
<reference evidence="10" key="1">
    <citation type="submission" date="2023-08" db="EMBL/GenBank/DDBJ databases">
        <title>Rhodospirillaceae gen. nov., a novel taxon isolated from the Yangtze River Yuezi River estuary sludge.</title>
        <authorList>
            <person name="Ruan L."/>
        </authorList>
    </citation>
    <scope>NUCLEOTIDE SEQUENCE [LARGE SCALE GENOMIC DNA]</scope>
    <source>
        <strain evidence="10">R-7</strain>
    </source>
</reference>
<dbReference type="Pfam" id="PF02518">
    <property type="entry name" value="HATPase_c"/>
    <property type="match status" value="1"/>
</dbReference>
<dbReference type="GO" id="GO:0005524">
    <property type="term" value="F:ATP binding"/>
    <property type="evidence" value="ECO:0007669"/>
    <property type="project" value="UniProtKB-KW"/>
</dbReference>
<protein>
    <recommendedName>
        <fullName evidence="2">histidine kinase</fullName>
        <ecNumber evidence="2">2.7.13.3</ecNumber>
    </recommendedName>
</protein>
<dbReference type="PROSITE" id="PS50109">
    <property type="entry name" value="HIS_KIN"/>
    <property type="match status" value="1"/>
</dbReference>
<dbReference type="EMBL" id="JAUYVI010000004">
    <property type="protein sequence ID" value="MDQ7248478.1"/>
    <property type="molecule type" value="Genomic_DNA"/>
</dbReference>
<evidence type="ECO:0000256" key="6">
    <source>
        <dbReference type="ARBA" id="ARBA00023012"/>
    </source>
</evidence>
<dbReference type="InterPro" id="IPR003661">
    <property type="entry name" value="HisK_dim/P_dom"/>
</dbReference>
<evidence type="ECO:0000256" key="4">
    <source>
        <dbReference type="ARBA" id="ARBA00022679"/>
    </source>
</evidence>
<keyword evidence="5" id="KW-0418">Kinase</keyword>
<dbReference type="InterPro" id="IPR036097">
    <property type="entry name" value="HisK_dim/P_sf"/>
</dbReference>
<evidence type="ECO:0000256" key="2">
    <source>
        <dbReference type="ARBA" id="ARBA00012438"/>
    </source>
</evidence>
<organism evidence="9 10">
    <name type="scientific">Dongia sedimenti</name>
    <dbReference type="NCBI Taxonomy" id="3064282"/>
    <lineage>
        <taxon>Bacteria</taxon>
        <taxon>Pseudomonadati</taxon>
        <taxon>Pseudomonadota</taxon>
        <taxon>Alphaproteobacteria</taxon>
        <taxon>Rhodospirillales</taxon>
        <taxon>Dongiaceae</taxon>
        <taxon>Dongia</taxon>
    </lineage>
</organism>
<evidence type="ECO:0000313" key="10">
    <source>
        <dbReference type="Proteomes" id="UP001230156"/>
    </source>
</evidence>
<dbReference type="Gene3D" id="3.30.565.10">
    <property type="entry name" value="Histidine kinase-like ATPase, C-terminal domain"/>
    <property type="match status" value="1"/>
</dbReference>
<keyword evidence="3" id="KW-0597">Phosphoprotein</keyword>
<dbReference type="Proteomes" id="UP001230156">
    <property type="component" value="Unassembled WGS sequence"/>
</dbReference>
<dbReference type="SUPFAM" id="SSF47384">
    <property type="entry name" value="Homodimeric domain of signal transducing histidine kinase"/>
    <property type="match status" value="1"/>
</dbReference>
<keyword evidence="10" id="KW-1185">Reference proteome</keyword>
<keyword evidence="9" id="KW-0547">Nucleotide-binding</keyword>
<dbReference type="PANTHER" id="PTHR45453">
    <property type="entry name" value="PHOSPHATE REGULON SENSOR PROTEIN PHOR"/>
    <property type="match status" value="1"/>
</dbReference>